<keyword evidence="2" id="KW-1185">Reference proteome</keyword>
<accession>A0A2A2KNM2</accession>
<organism evidence="1 2">
    <name type="scientific">Diploscapter pachys</name>
    <dbReference type="NCBI Taxonomy" id="2018661"/>
    <lineage>
        <taxon>Eukaryota</taxon>
        <taxon>Metazoa</taxon>
        <taxon>Ecdysozoa</taxon>
        <taxon>Nematoda</taxon>
        <taxon>Chromadorea</taxon>
        <taxon>Rhabditida</taxon>
        <taxon>Rhabditina</taxon>
        <taxon>Rhabditomorpha</taxon>
        <taxon>Rhabditoidea</taxon>
        <taxon>Rhabditidae</taxon>
        <taxon>Diploscapter</taxon>
    </lineage>
</organism>
<dbReference type="Gene3D" id="1.20.1270.10">
    <property type="match status" value="1"/>
</dbReference>
<reference evidence="1 2" key="1">
    <citation type="journal article" date="2017" name="Curr. Biol.">
        <title>Genome architecture and evolution of a unichromosomal asexual nematode.</title>
        <authorList>
            <person name="Fradin H."/>
            <person name="Zegar C."/>
            <person name="Gutwein M."/>
            <person name="Lucas J."/>
            <person name="Kovtun M."/>
            <person name="Corcoran D."/>
            <person name="Baugh L.R."/>
            <person name="Kiontke K."/>
            <person name="Gunsalus K."/>
            <person name="Fitch D.H."/>
            <person name="Piano F."/>
        </authorList>
    </citation>
    <scope>NUCLEOTIDE SEQUENCE [LARGE SCALE GENOMIC DNA]</scope>
    <source>
        <strain evidence="1">PF1309</strain>
    </source>
</reference>
<dbReference type="Gene3D" id="2.60.34.10">
    <property type="entry name" value="Substrate Binding Domain Of DNAk, Chain A, domain 1"/>
    <property type="match status" value="1"/>
</dbReference>
<dbReference type="AlphaFoldDB" id="A0A2A2KNM2"/>
<dbReference type="SUPFAM" id="SSF100920">
    <property type="entry name" value="Heat shock protein 70kD (HSP70), peptide-binding domain"/>
    <property type="match status" value="1"/>
</dbReference>
<dbReference type="EMBL" id="LIAE01008088">
    <property type="protein sequence ID" value="PAV75490.1"/>
    <property type="molecule type" value="Genomic_DNA"/>
</dbReference>
<dbReference type="Proteomes" id="UP000218231">
    <property type="component" value="Unassembled WGS sequence"/>
</dbReference>
<sequence length="189" mass="22813">MDNQESINTDIYEGERKQCKYNFKIGNIKLNLKNQNSREGYKIKANIEDIVAEAKRHKEEDDEFEMLIQTWTEFKRQIYCIKHSVEDDKSMSNSDKEQVFEIVNEYLTWAKGIPEPMELYKTEMEKFVDKIREYYPSVDEILTLNRLTRDFLKQYIAECENVWWKETRSIIEVEADTAYPYCVYKYNES</sequence>
<evidence type="ECO:0000313" key="2">
    <source>
        <dbReference type="Proteomes" id="UP000218231"/>
    </source>
</evidence>
<comment type="caution">
    <text evidence="1">The sequence shown here is derived from an EMBL/GenBank/DDBJ whole genome shotgun (WGS) entry which is preliminary data.</text>
</comment>
<dbReference type="InterPro" id="IPR029047">
    <property type="entry name" value="HSP70_peptide-bd_sf"/>
</dbReference>
<evidence type="ECO:0000313" key="1">
    <source>
        <dbReference type="EMBL" id="PAV75490.1"/>
    </source>
</evidence>
<proteinExistence type="predicted"/>
<name>A0A2A2KNM2_9BILA</name>
<gene>
    <name evidence="1" type="ORF">WR25_16241</name>
</gene>
<protein>
    <submittedName>
        <fullName evidence="1">Uncharacterized protein</fullName>
    </submittedName>
</protein>
<dbReference type="InterPro" id="IPR029048">
    <property type="entry name" value="HSP70_C_sf"/>
</dbReference>